<dbReference type="Proteomes" id="UP000575469">
    <property type="component" value="Unassembled WGS sequence"/>
</dbReference>
<gene>
    <name evidence="1" type="ORF">HGR00_25090</name>
</gene>
<reference evidence="1 2" key="1">
    <citation type="submission" date="2020-04" db="EMBL/GenBank/DDBJ databases">
        <title>Ralstonia insidiosa genome sequencing and assembly.</title>
        <authorList>
            <person name="Martins R.C.R."/>
            <person name="Perdigao-Neto L.V."/>
            <person name="Levin A.S.S."/>
            <person name="Costa S.F."/>
        </authorList>
    </citation>
    <scope>NUCLEOTIDE SEQUENCE [LARGE SCALE GENOMIC DNA]</scope>
    <source>
        <strain evidence="1 2">5047</strain>
    </source>
</reference>
<name>A0A848P9A2_9RALS</name>
<comment type="caution">
    <text evidence="1">The sequence shown here is derived from an EMBL/GenBank/DDBJ whole genome shotgun (WGS) entry which is preliminary data.</text>
</comment>
<dbReference type="RefSeq" id="WP_169341541.1">
    <property type="nucleotide sequence ID" value="NZ_JABBZM010000029.1"/>
</dbReference>
<evidence type="ECO:0000313" key="2">
    <source>
        <dbReference type="Proteomes" id="UP000575469"/>
    </source>
</evidence>
<protein>
    <submittedName>
        <fullName evidence="1">Uncharacterized protein</fullName>
    </submittedName>
</protein>
<proteinExistence type="predicted"/>
<dbReference type="AlphaFoldDB" id="A0A848P9A2"/>
<accession>A0A848P9A2</accession>
<organism evidence="1 2">
    <name type="scientific">Ralstonia insidiosa</name>
    <dbReference type="NCBI Taxonomy" id="190721"/>
    <lineage>
        <taxon>Bacteria</taxon>
        <taxon>Pseudomonadati</taxon>
        <taxon>Pseudomonadota</taxon>
        <taxon>Betaproteobacteria</taxon>
        <taxon>Burkholderiales</taxon>
        <taxon>Burkholderiaceae</taxon>
        <taxon>Ralstonia</taxon>
    </lineage>
</organism>
<sequence>MLMPHSTPDANRAVLSRFPEKLRPTLQLIEKNPSGEVAVALVQYVASFVHPDMVCNLAMMENLPVPAKQAALEFFEHCLSAGLTIEQQGELLRFIQPYIVATLGGPLPH</sequence>
<dbReference type="EMBL" id="JABBZM010000029">
    <property type="protein sequence ID" value="NMV41196.1"/>
    <property type="molecule type" value="Genomic_DNA"/>
</dbReference>
<evidence type="ECO:0000313" key="1">
    <source>
        <dbReference type="EMBL" id="NMV41196.1"/>
    </source>
</evidence>